<gene>
    <name evidence="8" type="ordered locus">COPRO5265_0624</name>
</gene>
<evidence type="ECO:0000256" key="6">
    <source>
        <dbReference type="SAM" id="Phobius"/>
    </source>
</evidence>
<protein>
    <submittedName>
        <fullName evidence="8">Competence protein ComEC/Rec2, putative</fullName>
    </submittedName>
</protein>
<accession>B5Y882</accession>
<organism evidence="8 9">
    <name type="scientific">Coprothermobacter proteolyticus (strain ATCC 35245 / DSM 5265 / OCM 4 / BT)</name>
    <dbReference type="NCBI Taxonomy" id="309798"/>
    <lineage>
        <taxon>Bacteria</taxon>
        <taxon>Pseudomonadati</taxon>
        <taxon>Coprothermobacterota</taxon>
        <taxon>Coprothermobacteria</taxon>
        <taxon>Coprothermobacterales</taxon>
        <taxon>Coprothermobacteraceae</taxon>
        <taxon>Coprothermobacter</taxon>
    </lineage>
</organism>
<dbReference type="InterPro" id="IPR004477">
    <property type="entry name" value="ComEC_N"/>
</dbReference>
<dbReference type="InterPro" id="IPR036866">
    <property type="entry name" value="RibonucZ/Hydroxyglut_hydro"/>
</dbReference>
<dbReference type="HOGENOM" id="CLU_466695_0_0_9"/>
<dbReference type="Proteomes" id="UP000001732">
    <property type="component" value="Chromosome"/>
</dbReference>
<proteinExistence type="predicted"/>
<evidence type="ECO:0000256" key="5">
    <source>
        <dbReference type="ARBA" id="ARBA00023136"/>
    </source>
</evidence>
<reference evidence="9" key="1">
    <citation type="submission" date="2008-08" db="EMBL/GenBank/DDBJ databases">
        <title>The complete genome sequence of Coprothermobacter proteolyticus strain ATCC 5245 / DSM 5265 / BT.</title>
        <authorList>
            <person name="Dodson R.J."/>
            <person name="Durkin A.S."/>
            <person name="Wu M."/>
            <person name="Eisen J."/>
            <person name="Sutton G."/>
        </authorList>
    </citation>
    <scope>NUCLEOTIDE SEQUENCE [LARGE SCALE GENOMIC DNA]</scope>
    <source>
        <strain evidence="9">ATCC 35245 / DSM 5265 / OCM 4 / BT</strain>
    </source>
</reference>
<keyword evidence="9" id="KW-1185">Reference proteome</keyword>
<dbReference type="OrthoDB" id="9761531at2"/>
<keyword evidence="2" id="KW-1003">Cell membrane</keyword>
<sequence length="584" mass="64221">MILTALAVVFALWFYPWGAVLFVPLFVFLKKKRWIAIVGVVVVLLAYTSIYRSVSMDGQVFKGTVVVDSDGKGYYRGLVPVCSSDVGVLSGTFQMNWHKYHCAVPVKVNTLETPLFRVRSAMENRLGSLQSGSLLNALVLGNPLPLRIQEQAIKTGILHVFAISGLQTTLLMGYVYRWSKNKIATMLLGLVLIIFYGFSASVLRSVLMYGVMLSIPKGRKLGLGGVAAAGLAASCLDPLFFTRTASLLSLLGAAAVVYWGDSKWSSVKISLTLLPASLLFFHSISLLGAFFTVLLVPVFTLLYALGILYVIMPLRLLSYLVDMVGMAILSLHELVELLPAWVLLNFGSREVLVILVGVVLTALLRRWWLPVLTCIALLLLPAQSRVIFLDVGQGSATLVQKGSYGLLIDTSDRAVVLRDVRWYGIRHLGLIISHDDKDHNGMQEQVMLSFHPKIMDPYKGDMISFGPIRAETVWPPPAMVGTDNELSKVIYLPEFNGLITGDVPAAYLPNGDYSFFTVPHHGAKLTELSLTSSVAVISVGKNAYGHPNKDTLKVLESKHMKVYRTDYCGDIIYEQGRVSCPSNR</sequence>
<evidence type="ECO:0000259" key="7">
    <source>
        <dbReference type="Pfam" id="PF03772"/>
    </source>
</evidence>
<dbReference type="Pfam" id="PF03772">
    <property type="entry name" value="Competence"/>
    <property type="match status" value="1"/>
</dbReference>
<dbReference type="Gene3D" id="3.60.15.10">
    <property type="entry name" value="Ribonuclease Z/Hydroxyacylglutathione hydrolase-like"/>
    <property type="match status" value="1"/>
</dbReference>
<dbReference type="GO" id="GO:0005886">
    <property type="term" value="C:plasma membrane"/>
    <property type="evidence" value="ECO:0007669"/>
    <property type="project" value="UniProtKB-SubCell"/>
</dbReference>
<dbReference type="PANTHER" id="PTHR30619:SF1">
    <property type="entry name" value="RECOMBINATION PROTEIN 2"/>
    <property type="match status" value="1"/>
</dbReference>
<evidence type="ECO:0000256" key="4">
    <source>
        <dbReference type="ARBA" id="ARBA00022989"/>
    </source>
</evidence>
<evidence type="ECO:0000256" key="1">
    <source>
        <dbReference type="ARBA" id="ARBA00004651"/>
    </source>
</evidence>
<feature type="transmembrane region" description="Helical" evidence="6">
    <location>
        <begin position="156"/>
        <end position="177"/>
    </location>
</feature>
<evidence type="ECO:0000313" key="8">
    <source>
        <dbReference type="EMBL" id="ACI17966.1"/>
    </source>
</evidence>
<keyword evidence="3 6" id="KW-0812">Transmembrane</keyword>
<reference evidence="8 9" key="2">
    <citation type="journal article" date="2014" name="Genome Announc.">
        <title>Complete Genome Sequence of Coprothermobacter proteolyticus DSM 5265.</title>
        <authorList>
            <person name="Alexiev A."/>
            <person name="Coil D.A."/>
            <person name="Badger J.H."/>
            <person name="Enticknap J."/>
            <person name="Ward N."/>
            <person name="Robb F.T."/>
            <person name="Eisen J.A."/>
        </authorList>
    </citation>
    <scope>NUCLEOTIDE SEQUENCE [LARGE SCALE GENOMIC DNA]</scope>
    <source>
        <strain evidence="9">ATCC 35245 / DSM 5265 / OCM 4 / BT</strain>
    </source>
</reference>
<feature type="transmembrane region" description="Helical" evidence="6">
    <location>
        <begin position="183"/>
        <end position="211"/>
    </location>
</feature>
<evidence type="ECO:0000256" key="3">
    <source>
        <dbReference type="ARBA" id="ARBA00022692"/>
    </source>
</evidence>
<dbReference type="STRING" id="309798.COPRO5265_0624"/>
<feature type="transmembrane region" description="Helical" evidence="6">
    <location>
        <begin position="352"/>
        <end position="380"/>
    </location>
</feature>
<keyword evidence="4 6" id="KW-1133">Transmembrane helix</keyword>
<dbReference type="eggNOG" id="COG2333">
    <property type="taxonomic scope" value="Bacteria"/>
</dbReference>
<dbReference type="RefSeq" id="WP_012544617.1">
    <property type="nucleotide sequence ID" value="NC_011295.1"/>
</dbReference>
<comment type="subcellular location">
    <subcellularLocation>
        <location evidence="1">Cell membrane</location>
        <topology evidence="1">Multi-pass membrane protein</topology>
    </subcellularLocation>
</comment>
<evidence type="ECO:0000256" key="2">
    <source>
        <dbReference type="ARBA" id="ARBA00022475"/>
    </source>
</evidence>
<dbReference type="AlphaFoldDB" id="B5Y882"/>
<feature type="domain" description="ComEC/Rec2-related protein" evidence="7">
    <location>
        <begin position="147"/>
        <end position="366"/>
    </location>
</feature>
<feature type="transmembrane region" description="Helical" evidence="6">
    <location>
        <begin position="34"/>
        <end position="54"/>
    </location>
</feature>
<keyword evidence="5 6" id="KW-0472">Membrane</keyword>
<dbReference type="InterPro" id="IPR052159">
    <property type="entry name" value="Competence_DNA_uptake"/>
</dbReference>
<evidence type="ECO:0000313" key="9">
    <source>
        <dbReference type="Proteomes" id="UP000001732"/>
    </source>
</evidence>
<dbReference type="EMBL" id="CP001145">
    <property type="protein sequence ID" value="ACI17966.1"/>
    <property type="molecule type" value="Genomic_DNA"/>
</dbReference>
<feature type="transmembrane region" description="Helical" evidence="6">
    <location>
        <begin position="279"/>
        <end position="304"/>
    </location>
</feature>
<dbReference type="SUPFAM" id="SSF56281">
    <property type="entry name" value="Metallo-hydrolase/oxidoreductase"/>
    <property type="match status" value="1"/>
</dbReference>
<dbReference type="eggNOG" id="COG0658">
    <property type="taxonomic scope" value="Bacteria"/>
</dbReference>
<dbReference type="PANTHER" id="PTHR30619">
    <property type="entry name" value="DNA INTERNALIZATION/COMPETENCE PROTEIN COMEC/REC2"/>
    <property type="match status" value="1"/>
</dbReference>
<dbReference type="KEGG" id="cpo:COPRO5265_0624"/>
<name>B5Y882_COPPD</name>